<dbReference type="Gene3D" id="3.90.226.10">
    <property type="entry name" value="2-enoyl-CoA Hydratase, Chain A, domain 1"/>
    <property type="match status" value="1"/>
</dbReference>
<dbReference type="GO" id="GO:0003860">
    <property type="term" value="F:3-hydroxyisobutyryl-CoA hydrolase activity"/>
    <property type="evidence" value="ECO:0007669"/>
    <property type="project" value="UniProtKB-EC"/>
</dbReference>
<protein>
    <recommendedName>
        <fullName evidence="4">3-hydroxyisobutyryl-CoA hydrolase, mitochondrial</fullName>
        <ecNumber evidence="3">3.1.2.4</ecNumber>
    </recommendedName>
    <alternativeName>
        <fullName evidence="7">3-hydroxyisobutyryl-coenzyme A hydrolase</fullName>
    </alternativeName>
</protein>
<evidence type="ECO:0000256" key="3">
    <source>
        <dbReference type="ARBA" id="ARBA00011915"/>
    </source>
</evidence>
<evidence type="ECO:0000256" key="5">
    <source>
        <dbReference type="ARBA" id="ARBA00022801"/>
    </source>
</evidence>
<evidence type="ECO:0000256" key="7">
    <source>
        <dbReference type="ARBA" id="ARBA00031181"/>
    </source>
</evidence>
<proteinExistence type="inferred from homology"/>
<dbReference type="EMBL" id="CAAALY010026414">
    <property type="protein sequence ID" value="VEL15916.1"/>
    <property type="molecule type" value="Genomic_DNA"/>
</dbReference>
<dbReference type="InterPro" id="IPR029045">
    <property type="entry name" value="ClpP/crotonase-like_dom_sf"/>
</dbReference>
<evidence type="ECO:0000256" key="6">
    <source>
        <dbReference type="ARBA" id="ARBA00024871"/>
    </source>
</evidence>
<accession>A0A3S5A610</accession>
<name>A0A3S5A610_9PLAT</name>
<dbReference type="GO" id="GO:0006574">
    <property type="term" value="P:L-valine catabolic process"/>
    <property type="evidence" value="ECO:0007669"/>
    <property type="project" value="UniProtKB-UniPathway"/>
</dbReference>
<comment type="similarity">
    <text evidence="2">Belongs to the enoyl-CoA hydratase/isomerase family.</text>
</comment>
<evidence type="ECO:0000313" key="9">
    <source>
        <dbReference type="EMBL" id="VEL15916.1"/>
    </source>
</evidence>
<comment type="caution">
    <text evidence="9">The sequence shown here is derived from an EMBL/GenBank/DDBJ whole genome shotgun (WGS) entry which is preliminary data.</text>
</comment>
<dbReference type="AlphaFoldDB" id="A0A3S5A610"/>
<dbReference type="InterPro" id="IPR032259">
    <property type="entry name" value="HIBYL-CoA-H"/>
</dbReference>
<dbReference type="SUPFAM" id="SSF52096">
    <property type="entry name" value="ClpP/crotonase"/>
    <property type="match status" value="1"/>
</dbReference>
<evidence type="ECO:0000256" key="1">
    <source>
        <dbReference type="ARBA" id="ARBA00001709"/>
    </source>
</evidence>
<dbReference type="EC" id="3.1.2.4" evidence="3"/>
<evidence type="ECO:0000256" key="2">
    <source>
        <dbReference type="ARBA" id="ARBA00005254"/>
    </source>
</evidence>
<dbReference type="Proteomes" id="UP000784294">
    <property type="component" value="Unassembled WGS sequence"/>
</dbReference>
<reference evidence="9" key="1">
    <citation type="submission" date="2018-11" db="EMBL/GenBank/DDBJ databases">
        <authorList>
            <consortium name="Pathogen Informatics"/>
        </authorList>
    </citation>
    <scope>NUCLEOTIDE SEQUENCE</scope>
</reference>
<evidence type="ECO:0000256" key="4">
    <source>
        <dbReference type="ARBA" id="ARBA00016714"/>
    </source>
</evidence>
<comment type="catalytic activity">
    <reaction evidence="1">
        <text>3-hydroxy-2-methylpropanoyl-CoA + H2O = 3-hydroxy-2-methylpropanoate + CoA + H(+)</text>
        <dbReference type="Rhea" id="RHEA:20888"/>
        <dbReference type="ChEBI" id="CHEBI:11805"/>
        <dbReference type="ChEBI" id="CHEBI:15377"/>
        <dbReference type="ChEBI" id="CHEBI:15378"/>
        <dbReference type="ChEBI" id="CHEBI:57287"/>
        <dbReference type="ChEBI" id="CHEBI:57340"/>
        <dbReference type="EC" id="3.1.2.4"/>
    </reaction>
</comment>
<organism evidence="9 10">
    <name type="scientific">Protopolystoma xenopodis</name>
    <dbReference type="NCBI Taxonomy" id="117903"/>
    <lineage>
        <taxon>Eukaryota</taxon>
        <taxon>Metazoa</taxon>
        <taxon>Spiralia</taxon>
        <taxon>Lophotrochozoa</taxon>
        <taxon>Platyhelminthes</taxon>
        <taxon>Monogenea</taxon>
        <taxon>Polyopisthocotylea</taxon>
        <taxon>Polystomatidea</taxon>
        <taxon>Polystomatidae</taxon>
        <taxon>Protopolystoma</taxon>
    </lineage>
</organism>
<sequence>MASGPEVLVKELDVLAKSDLGSASIWAQKQLEMLRKSSPTSLKITVRQLTEGSKMSFTDVFRMEFRLSSRCARGHDFPEGVKALLKDKGRSPNWRPESLEAVTNSDIETYFAPLPTEQEWHP</sequence>
<evidence type="ECO:0000259" key="8">
    <source>
        <dbReference type="Pfam" id="PF16113"/>
    </source>
</evidence>
<keyword evidence="10" id="KW-1185">Reference proteome</keyword>
<keyword evidence="5" id="KW-0378">Hydrolase</keyword>
<feature type="domain" description="Enoyl-CoA hydratase/isomerase" evidence="8">
    <location>
        <begin position="17"/>
        <end position="111"/>
    </location>
</feature>
<dbReference type="InterPro" id="IPR045004">
    <property type="entry name" value="ECH_dom"/>
</dbReference>
<dbReference type="PANTHER" id="PTHR43176">
    <property type="entry name" value="3-HYDROXYISOBUTYRYL-COA HYDROLASE-RELATED"/>
    <property type="match status" value="1"/>
</dbReference>
<comment type="function">
    <text evidence="6">Hydrolyzes 3-hydroxyisobutyryl-CoA (HIBYL-CoA), a saline catabolite. Has high activity toward isobutyryl-CoA. Could be an isobutyryl-CoA dehydrogenase that functions in valine catabolism. Also hydrolyzes 3-hydroxypropanoyl-CoA.</text>
</comment>
<dbReference type="UniPathway" id="UPA00362"/>
<dbReference type="OrthoDB" id="1737613at2759"/>
<dbReference type="PANTHER" id="PTHR43176:SF3">
    <property type="entry name" value="3-HYDROXYISOBUTYRYL-COA HYDROLASE, MITOCHONDRIAL"/>
    <property type="match status" value="1"/>
</dbReference>
<dbReference type="Pfam" id="PF16113">
    <property type="entry name" value="ECH_2"/>
    <property type="match status" value="1"/>
</dbReference>
<dbReference type="GO" id="GO:0005739">
    <property type="term" value="C:mitochondrion"/>
    <property type="evidence" value="ECO:0007669"/>
    <property type="project" value="TreeGrafter"/>
</dbReference>
<evidence type="ECO:0000313" key="10">
    <source>
        <dbReference type="Proteomes" id="UP000784294"/>
    </source>
</evidence>
<gene>
    <name evidence="9" type="ORF">PXEA_LOCUS9356</name>
</gene>